<proteinExistence type="predicted"/>
<evidence type="ECO:0000313" key="1">
    <source>
        <dbReference type="EMBL" id="AUM57992.1"/>
    </source>
</evidence>
<dbReference type="EMBL" id="MG029513">
    <property type="protein sequence ID" value="AUM57992.1"/>
    <property type="molecule type" value="Genomic_DNA"/>
</dbReference>
<accession>A0A2I6PE61</accession>
<reference evidence="2" key="1">
    <citation type="submission" date="2017-10" db="EMBL/GenBank/DDBJ databases">
        <title>Characterization of PVL bacteriophage from community-associated Staphylococcus aureus in Western Australia.</title>
        <authorList>
            <person name="O'Brien F.G."/>
            <person name="Baines S.L."/>
            <person name="Howden B.P."/>
            <person name="Coombs G.W."/>
        </authorList>
    </citation>
    <scope>NUCLEOTIDE SEQUENCE [LARGE SCALE GENOMIC DNA]</scope>
</reference>
<sequence length="30" mass="3356">MCKDCAKGLQICSNMIVSERCIKLSESYTT</sequence>
<name>A0A2I6PE61_9CAUD</name>
<organism evidence="1 2">
    <name type="scientific">Staphylococcus phage phiSa2wa_st72</name>
    <dbReference type="NCBI Taxonomy" id="2060953"/>
    <lineage>
        <taxon>Viruses</taxon>
        <taxon>Duplodnaviria</taxon>
        <taxon>Heunggongvirae</taxon>
        <taxon>Uroviricota</taxon>
        <taxon>Caudoviricetes</taxon>
        <taxon>Triavirus</taxon>
        <taxon>Triavirus P240</taxon>
    </lineage>
</organism>
<dbReference type="Proteomes" id="UP000241877">
    <property type="component" value="Segment"/>
</dbReference>
<protein>
    <submittedName>
        <fullName evidence="1">Uncharacterized protein</fullName>
    </submittedName>
</protein>
<evidence type="ECO:0000313" key="2">
    <source>
        <dbReference type="Proteomes" id="UP000241877"/>
    </source>
</evidence>